<gene>
    <name evidence="5" type="ORF">ACFOET_11950</name>
</gene>
<dbReference type="CDD" id="cd01392">
    <property type="entry name" value="HTH_LacI"/>
    <property type="match status" value="1"/>
</dbReference>
<dbReference type="Gene3D" id="1.10.260.40">
    <property type="entry name" value="lambda repressor-like DNA-binding domains"/>
    <property type="match status" value="1"/>
</dbReference>
<evidence type="ECO:0000313" key="6">
    <source>
        <dbReference type="Proteomes" id="UP001595526"/>
    </source>
</evidence>
<evidence type="ECO:0000259" key="4">
    <source>
        <dbReference type="PROSITE" id="PS50932"/>
    </source>
</evidence>
<keyword evidence="6" id="KW-1185">Reference proteome</keyword>
<proteinExistence type="predicted"/>
<dbReference type="SUPFAM" id="SSF53822">
    <property type="entry name" value="Periplasmic binding protein-like I"/>
    <property type="match status" value="1"/>
</dbReference>
<protein>
    <submittedName>
        <fullName evidence="5">Substrate-binding domain-containing protein</fullName>
    </submittedName>
</protein>
<evidence type="ECO:0000256" key="3">
    <source>
        <dbReference type="ARBA" id="ARBA00023163"/>
    </source>
</evidence>
<evidence type="ECO:0000256" key="1">
    <source>
        <dbReference type="ARBA" id="ARBA00023015"/>
    </source>
</evidence>
<dbReference type="Proteomes" id="UP001595526">
    <property type="component" value="Unassembled WGS sequence"/>
</dbReference>
<dbReference type="PANTHER" id="PTHR30146">
    <property type="entry name" value="LACI-RELATED TRANSCRIPTIONAL REPRESSOR"/>
    <property type="match status" value="1"/>
</dbReference>
<dbReference type="Pfam" id="PF13407">
    <property type="entry name" value="Peripla_BP_4"/>
    <property type="match status" value="1"/>
</dbReference>
<accession>A0ABV7JSS1</accession>
<evidence type="ECO:0000313" key="5">
    <source>
        <dbReference type="EMBL" id="MFC3198327.1"/>
    </source>
</evidence>
<keyword evidence="3" id="KW-0804">Transcription</keyword>
<dbReference type="Pfam" id="PF00356">
    <property type="entry name" value="LacI"/>
    <property type="match status" value="1"/>
</dbReference>
<dbReference type="PROSITE" id="PS50932">
    <property type="entry name" value="HTH_LACI_2"/>
    <property type="match status" value="1"/>
</dbReference>
<dbReference type="EMBL" id="JBHRTA010000037">
    <property type="protein sequence ID" value="MFC3198327.1"/>
    <property type="molecule type" value="Genomic_DNA"/>
</dbReference>
<dbReference type="RefSeq" id="WP_379022878.1">
    <property type="nucleotide sequence ID" value="NZ_JBHRTA010000037.1"/>
</dbReference>
<sequence length="353" mass="40186">MGRQKSTELSGVKEIARRANVSIATVDRVIHNRKGVSEATRQKISTIIAEMGFQPNILASRLASKKVNHFAVLIPKSTETDYWESTIKGVERAHQEIKQYGIVLDKYFYDLNHKKSFSDAAKLLLKKHCDGVLLAPSFIREATDFIDDCQSRAIPYVFINSDIPGKDSLCYIGPHLYKSGHQAAQLISFGLKAGKVLIVNISKEIDSYHHLLRKEEGFRAYFDNNRGAIKMIKIDIRDTDQRSIEDALDGVMSEHQGVDAIFVTNSRVRSVANYLVKRSLENKILIGYDFLQENVKYLKQGVIDFLIGQKPEEQGYVSLMMLFQHIVMGVAMPKVNYMPIDIITRENYEFYKN</sequence>
<dbReference type="SMART" id="SM00354">
    <property type="entry name" value="HTH_LACI"/>
    <property type="match status" value="1"/>
</dbReference>
<dbReference type="CDD" id="cd06307">
    <property type="entry name" value="PBP1_sugar_binding"/>
    <property type="match status" value="1"/>
</dbReference>
<keyword evidence="2" id="KW-0238">DNA-binding</keyword>
<dbReference type="Gene3D" id="3.40.50.2300">
    <property type="match status" value="2"/>
</dbReference>
<dbReference type="InterPro" id="IPR025997">
    <property type="entry name" value="SBP_2_dom"/>
</dbReference>
<dbReference type="PROSITE" id="PS00356">
    <property type="entry name" value="HTH_LACI_1"/>
    <property type="match status" value="1"/>
</dbReference>
<organism evidence="5 6">
    <name type="scientific">Parapedobacter deserti</name>
    <dbReference type="NCBI Taxonomy" id="1912957"/>
    <lineage>
        <taxon>Bacteria</taxon>
        <taxon>Pseudomonadati</taxon>
        <taxon>Bacteroidota</taxon>
        <taxon>Sphingobacteriia</taxon>
        <taxon>Sphingobacteriales</taxon>
        <taxon>Sphingobacteriaceae</taxon>
        <taxon>Parapedobacter</taxon>
    </lineage>
</organism>
<comment type="caution">
    <text evidence="5">The sequence shown here is derived from an EMBL/GenBank/DDBJ whole genome shotgun (WGS) entry which is preliminary data.</text>
</comment>
<name>A0ABV7JSS1_9SPHI</name>
<dbReference type="SUPFAM" id="SSF47413">
    <property type="entry name" value="lambda repressor-like DNA-binding domains"/>
    <property type="match status" value="1"/>
</dbReference>
<reference evidence="6" key="1">
    <citation type="journal article" date="2019" name="Int. J. Syst. Evol. Microbiol.">
        <title>The Global Catalogue of Microorganisms (GCM) 10K type strain sequencing project: providing services to taxonomists for standard genome sequencing and annotation.</title>
        <authorList>
            <consortium name="The Broad Institute Genomics Platform"/>
            <consortium name="The Broad Institute Genome Sequencing Center for Infectious Disease"/>
            <person name="Wu L."/>
            <person name="Ma J."/>
        </authorList>
    </citation>
    <scope>NUCLEOTIDE SEQUENCE [LARGE SCALE GENOMIC DNA]</scope>
    <source>
        <strain evidence="6">KCTC 52416</strain>
    </source>
</reference>
<feature type="domain" description="HTH lacI-type" evidence="4">
    <location>
        <begin position="10"/>
        <end position="64"/>
    </location>
</feature>
<keyword evidence="1" id="KW-0805">Transcription regulation</keyword>
<evidence type="ECO:0000256" key="2">
    <source>
        <dbReference type="ARBA" id="ARBA00023125"/>
    </source>
</evidence>
<dbReference type="InterPro" id="IPR010982">
    <property type="entry name" value="Lambda_DNA-bd_dom_sf"/>
</dbReference>
<dbReference type="InterPro" id="IPR000843">
    <property type="entry name" value="HTH_LacI"/>
</dbReference>
<dbReference type="InterPro" id="IPR028082">
    <property type="entry name" value="Peripla_BP_I"/>
</dbReference>
<dbReference type="PANTHER" id="PTHR30146:SF144">
    <property type="entry name" value="LACI-FAMILY TRANSCRIPTION REGULATOR"/>
    <property type="match status" value="1"/>
</dbReference>